<dbReference type="InterPro" id="IPR039172">
    <property type="entry name" value="PTD"/>
</dbReference>
<evidence type="ECO:0000313" key="2">
    <source>
        <dbReference type="EMBL" id="RHN71743.1"/>
    </source>
</evidence>
<dbReference type="GO" id="GO:0016874">
    <property type="term" value="F:ligase activity"/>
    <property type="evidence" value="ECO:0007669"/>
    <property type="project" value="UniProtKB-KW"/>
</dbReference>
<sequence length="245" mass="27714">MNTSSLGRDSTTPSHSPFSDTNGICLMRNAWKEDQHPSFIDFISTFLSANSFRLKFVPIAPDFIFNCGGLSVAFIFVTNWDSNNLAPIFNRVQKLKTQFSRFYVVITLPAKEEIDSFTQSYFKFGMVIGKPTFVPVKDFEMGFEKMLKIAHSTGVYKQQRIEEKLKAERKQLVQGMNFYLKVVTSIPGIDNHDANALSQAIGSVQAIAKVSKGQILENTDLSTDKAEMISRFLRDPKSYLRPKIN</sequence>
<reference evidence="1 4" key="1">
    <citation type="journal article" date="2011" name="Nature">
        <title>The Medicago genome provides insight into the evolution of rhizobial symbioses.</title>
        <authorList>
            <person name="Young N.D."/>
            <person name="Debelle F."/>
            <person name="Oldroyd G.E."/>
            <person name="Geurts R."/>
            <person name="Cannon S.B."/>
            <person name="Udvardi M.K."/>
            <person name="Benedito V.A."/>
            <person name="Mayer K.F."/>
            <person name="Gouzy J."/>
            <person name="Schoof H."/>
            <person name="Van de Peer Y."/>
            <person name="Proost S."/>
            <person name="Cook D.R."/>
            <person name="Meyers B.C."/>
            <person name="Spannagl M."/>
            <person name="Cheung F."/>
            <person name="De Mita S."/>
            <person name="Krishnakumar V."/>
            <person name="Gundlach H."/>
            <person name="Zhou S."/>
            <person name="Mudge J."/>
            <person name="Bharti A.K."/>
            <person name="Murray J.D."/>
            <person name="Naoumkina M.A."/>
            <person name="Rosen B."/>
            <person name="Silverstein K.A."/>
            <person name="Tang H."/>
            <person name="Rombauts S."/>
            <person name="Zhao P.X."/>
            <person name="Zhou P."/>
            <person name="Barbe V."/>
            <person name="Bardou P."/>
            <person name="Bechner M."/>
            <person name="Bellec A."/>
            <person name="Berger A."/>
            <person name="Berges H."/>
            <person name="Bidwell S."/>
            <person name="Bisseling T."/>
            <person name="Choisne N."/>
            <person name="Couloux A."/>
            <person name="Denny R."/>
            <person name="Deshpande S."/>
            <person name="Dai X."/>
            <person name="Doyle J.J."/>
            <person name="Dudez A.M."/>
            <person name="Farmer A.D."/>
            <person name="Fouteau S."/>
            <person name="Franken C."/>
            <person name="Gibelin C."/>
            <person name="Gish J."/>
            <person name="Goldstein S."/>
            <person name="Gonzalez A.J."/>
            <person name="Green P.J."/>
            <person name="Hallab A."/>
            <person name="Hartog M."/>
            <person name="Hua A."/>
            <person name="Humphray S.J."/>
            <person name="Jeong D.H."/>
            <person name="Jing Y."/>
            <person name="Jocker A."/>
            <person name="Kenton S.M."/>
            <person name="Kim D.J."/>
            <person name="Klee K."/>
            <person name="Lai H."/>
            <person name="Lang C."/>
            <person name="Lin S."/>
            <person name="Macmil S.L."/>
            <person name="Magdelenat G."/>
            <person name="Matthews L."/>
            <person name="McCorrison J."/>
            <person name="Monaghan E.L."/>
            <person name="Mun J.H."/>
            <person name="Najar F.Z."/>
            <person name="Nicholson C."/>
            <person name="Noirot C."/>
            <person name="O'Bleness M."/>
            <person name="Paule C.R."/>
            <person name="Poulain J."/>
            <person name="Prion F."/>
            <person name="Qin B."/>
            <person name="Qu C."/>
            <person name="Retzel E.F."/>
            <person name="Riddle C."/>
            <person name="Sallet E."/>
            <person name="Samain S."/>
            <person name="Samson N."/>
            <person name="Sanders I."/>
            <person name="Saurat O."/>
            <person name="Scarpelli C."/>
            <person name="Schiex T."/>
            <person name="Segurens B."/>
            <person name="Severin A.J."/>
            <person name="Sherrier D.J."/>
            <person name="Shi R."/>
            <person name="Sims S."/>
            <person name="Singer S.R."/>
            <person name="Sinharoy S."/>
            <person name="Sterck L."/>
            <person name="Viollet A."/>
            <person name="Wang B.B."/>
            <person name="Wang K."/>
            <person name="Wang M."/>
            <person name="Wang X."/>
            <person name="Warfsmann J."/>
            <person name="Weissenbach J."/>
            <person name="White D.D."/>
            <person name="White J.D."/>
            <person name="Wiley G.B."/>
            <person name="Wincker P."/>
            <person name="Xing Y."/>
            <person name="Yang L."/>
            <person name="Yao Z."/>
            <person name="Ying F."/>
            <person name="Zhai J."/>
            <person name="Zhou L."/>
            <person name="Zuber A."/>
            <person name="Denarie J."/>
            <person name="Dixon R.A."/>
            <person name="May G.D."/>
            <person name="Schwartz D.C."/>
            <person name="Rogers J."/>
            <person name="Quetier F."/>
            <person name="Town C.D."/>
            <person name="Roe B.A."/>
        </authorList>
    </citation>
    <scope>NUCLEOTIDE SEQUENCE [LARGE SCALE GENOMIC DNA]</scope>
    <source>
        <strain evidence="1">A17</strain>
        <strain evidence="3 4">cv. Jemalong A17</strain>
    </source>
</reference>
<reference evidence="1 4" key="2">
    <citation type="journal article" date="2014" name="BMC Genomics">
        <title>An improved genome release (version Mt4.0) for the model legume Medicago truncatula.</title>
        <authorList>
            <person name="Tang H."/>
            <person name="Krishnakumar V."/>
            <person name="Bidwell S."/>
            <person name="Rosen B."/>
            <person name="Chan A."/>
            <person name="Zhou S."/>
            <person name="Gentzbittel L."/>
            <person name="Childs K.L."/>
            <person name="Yandell M."/>
            <person name="Gundlach H."/>
            <person name="Mayer K.F."/>
            <person name="Schwartz D.C."/>
            <person name="Town C.D."/>
        </authorList>
    </citation>
    <scope>GENOME REANNOTATION</scope>
    <source>
        <strain evidence="3 4">cv. Jemalong A17</strain>
    </source>
</reference>
<dbReference type="Gramene" id="rna7375">
    <property type="protein sequence ID" value="RHN71743.1"/>
    <property type="gene ID" value="gene7375"/>
</dbReference>
<dbReference type="Proteomes" id="UP000002051">
    <property type="component" value="Chromosome 2"/>
</dbReference>
<name>G7IFB3_MEDTR</name>
<evidence type="ECO:0000313" key="3">
    <source>
        <dbReference type="EnsemblPlants" id="AES63591"/>
    </source>
</evidence>
<organism evidence="1 4">
    <name type="scientific">Medicago truncatula</name>
    <name type="common">Barrel medic</name>
    <name type="synonym">Medicago tribuloides</name>
    <dbReference type="NCBI Taxonomy" id="3880"/>
    <lineage>
        <taxon>Eukaryota</taxon>
        <taxon>Viridiplantae</taxon>
        <taxon>Streptophyta</taxon>
        <taxon>Embryophyta</taxon>
        <taxon>Tracheophyta</taxon>
        <taxon>Spermatophyta</taxon>
        <taxon>Magnoliopsida</taxon>
        <taxon>eudicotyledons</taxon>
        <taxon>Gunneridae</taxon>
        <taxon>Pentapetalae</taxon>
        <taxon>rosids</taxon>
        <taxon>fabids</taxon>
        <taxon>Fabales</taxon>
        <taxon>Fabaceae</taxon>
        <taxon>Papilionoideae</taxon>
        <taxon>50 kb inversion clade</taxon>
        <taxon>NPAAA clade</taxon>
        <taxon>Hologalegina</taxon>
        <taxon>IRL clade</taxon>
        <taxon>Trifolieae</taxon>
        <taxon>Medicago</taxon>
    </lineage>
</organism>
<dbReference type="EnsemblPlants" id="AES63591">
    <property type="protein sequence ID" value="AES63591"/>
    <property type="gene ID" value="MTR_2g010410"/>
</dbReference>
<dbReference type="InterPro" id="IPR010994">
    <property type="entry name" value="RuvA_2-like"/>
</dbReference>
<dbReference type="PANTHER" id="PTHR37394:SF1">
    <property type="entry name" value="PROTEIN PARTING DANCERS"/>
    <property type="match status" value="1"/>
</dbReference>
<reference evidence="2" key="5">
    <citation type="journal article" date="2018" name="Nat. Plants">
        <title>Whole-genome landscape of Medicago truncatula symbiotic genes.</title>
        <authorList>
            <person name="Pecrix Y."/>
            <person name="Gamas P."/>
            <person name="Carrere S."/>
        </authorList>
    </citation>
    <scope>NUCLEOTIDE SEQUENCE</scope>
    <source>
        <tissue evidence="2">Leaves</tissue>
    </source>
</reference>
<dbReference type="PANTHER" id="PTHR37394">
    <property type="entry name" value="PROTEIN PARTING DANCERS"/>
    <property type="match status" value="1"/>
</dbReference>
<keyword evidence="1" id="KW-0436">Ligase</keyword>
<gene>
    <name evidence="3" type="primary">11424226</name>
    <name evidence="1" type="ordered locus">MTR_2g010410</name>
    <name evidence="2" type="ORF">MtrunA17_Chr2g0280131</name>
</gene>
<dbReference type="KEGG" id="mtr:11424226"/>
<proteinExistence type="predicted"/>
<dbReference type="HOGENOM" id="CLU_080281_0_0_1"/>
<dbReference type="STRING" id="3880.G7IFB3"/>
<dbReference type="Gene3D" id="1.10.150.20">
    <property type="entry name" value="5' to 3' exonuclease, C-terminal subdomain"/>
    <property type="match status" value="1"/>
</dbReference>
<accession>A0A0C3UWV2</accession>
<keyword evidence="4" id="KW-1185">Reference proteome</keyword>
<dbReference type="Pfam" id="PF14520">
    <property type="entry name" value="HHH_5"/>
    <property type="match status" value="1"/>
</dbReference>
<reference evidence="5" key="4">
    <citation type="journal article" date="2018" name="Nat. Plants">
        <title>Whole-genome landscape of Medicago truncatula symbiotic genes.</title>
        <authorList>
            <person name="Pecrix Y."/>
            <person name="Staton S.E."/>
            <person name="Sallet E."/>
            <person name="Lelandais-Briere C."/>
            <person name="Moreau S."/>
            <person name="Carrere S."/>
            <person name="Blein T."/>
            <person name="Jardinaud M.F."/>
            <person name="Latrasse D."/>
            <person name="Zouine M."/>
            <person name="Zahm M."/>
            <person name="Kreplak J."/>
            <person name="Mayjonade B."/>
            <person name="Satge C."/>
            <person name="Perez M."/>
            <person name="Cauet S."/>
            <person name="Marande W."/>
            <person name="Chantry-Darmon C."/>
            <person name="Lopez-Roques C."/>
            <person name="Bouchez O."/>
            <person name="Berard A."/>
            <person name="Debelle F."/>
            <person name="Munos S."/>
            <person name="Bendahmane A."/>
            <person name="Berges H."/>
            <person name="Niebel A."/>
            <person name="Buitink J."/>
            <person name="Frugier F."/>
            <person name="Benhamed M."/>
            <person name="Crespi M."/>
            <person name="Gouzy J."/>
            <person name="Gamas P."/>
        </authorList>
    </citation>
    <scope>NUCLEOTIDE SEQUENCE [LARGE SCALE GENOMIC DNA]</scope>
    <source>
        <strain evidence="5">cv. Jemalong A17</strain>
    </source>
</reference>
<dbReference type="EMBL" id="CM001218">
    <property type="protein sequence ID" value="AES63591.2"/>
    <property type="molecule type" value="Genomic_DNA"/>
</dbReference>
<dbReference type="SUPFAM" id="SSF47781">
    <property type="entry name" value="RuvA domain 2-like"/>
    <property type="match status" value="1"/>
</dbReference>
<reference evidence="3" key="3">
    <citation type="submission" date="2015-04" db="UniProtKB">
        <authorList>
            <consortium name="EnsemblPlants"/>
        </authorList>
    </citation>
    <scope>IDENTIFICATION</scope>
    <source>
        <strain evidence="3">cv. Jemalong A17</strain>
    </source>
</reference>
<dbReference type="GO" id="GO:0005634">
    <property type="term" value="C:nucleus"/>
    <property type="evidence" value="ECO:0007669"/>
    <property type="project" value="EnsemblPlants"/>
</dbReference>
<dbReference type="GO" id="GO:0000712">
    <property type="term" value="P:resolution of meiotic recombination intermediates"/>
    <property type="evidence" value="ECO:0007669"/>
    <property type="project" value="InterPro"/>
</dbReference>
<evidence type="ECO:0000313" key="5">
    <source>
        <dbReference type="Proteomes" id="UP000265566"/>
    </source>
</evidence>
<evidence type="ECO:0000313" key="1">
    <source>
        <dbReference type="EMBL" id="AES63591.2"/>
    </source>
</evidence>
<accession>G7IFB3</accession>
<dbReference type="Proteomes" id="UP000265566">
    <property type="component" value="Chromosome 2"/>
</dbReference>
<dbReference type="EMBL" id="PSQE01000002">
    <property type="protein sequence ID" value="RHN71743.1"/>
    <property type="molecule type" value="Genomic_DNA"/>
</dbReference>
<dbReference type="GO" id="GO:0005694">
    <property type="term" value="C:chromosome"/>
    <property type="evidence" value="ECO:0007669"/>
    <property type="project" value="EnsemblPlants"/>
</dbReference>
<evidence type="ECO:0000313" key="4">
    <source>
        <dbReference type="Proteomes" id="UP000002051"/>
    </source>
</evidence>
<dbReference type="PaxDb" id="3880-AES63591"/>
<protein>
    <submittedName>
        <fullName evidence="1">DNA ligase-like protein</fullName>
    </submittedName>
    <submittedName>
        <fullName evidence="2">Putative RuvA domain 2 protein</fullName>
    </submittedName>
</protein>
<dbReference type="eggNOG" id="ENOG502QRWT">
    <property type="taxonomic scope" value="Eukaryota"/>
</dbReference>
<dbReference type="AlphaFoldDB" id="G7IFB3"/>
<dbReference type="OrthoDB" id="1857825at2759"/>